<dbReference type="InterPro" id="IPR001279">
    <property type="entry name" value="Metallo-B-lactamas"/>
</dbReference>
<comment type="similarity">
    <text evidence="1">Belongs to the metallo-beta-lactamase superfamily.</text>
</comment>
<evidence type="ECO:0000259" key="5">
    <source>
        <dbReference type="SMART" id="SM00849"/>
    </source>
</evidence>
<dbReference type="PANTHER" id="PTHR42978:SF6">
    <property type="entry name" value="QUORUM-QUENCHING LACTONASE YTNP-RELATED"/>
    <property type="match status" value="1"/>
</dbReference>
<organism evidence="6 7">
    <name type="scientific">Pedobacter cryoconitis</name>
    <dbReference type="NCBI Taxonomy" id="188932"/>
    <lineage>
        <taxon>Bacteria</taxon>
        <taxon>Pseudomonadati</taxon>
        <taxon>Bacteroidota</taxon>
        <taxon>Sphingobacteriia</taxon>
        <taxon>Sphingobacteriales</taxon>
        <taxon>Sphingobacteriaceae</taxon>
        <taxon>Pedobacter</taxon>
    </lineage>
</organism>
<protein>
    <submittedName>
        <fullName evidence="6">Glyoxylase-like metal-dependent hydrolase (Beta-lactamase superfamily II)</fullName>
    </submittedName>
</protein>
<dbReference type="GO" id="GO:0016787">
    <property type="term" value="F:hydrolase activity"/>
    <property type="evidence" value="ECO:0007669"/>
    <property type="project" value="UniProtKB-KW"/>
</dbReference>
<comment type="caution">
    <text evidence="6">The sequence shown here is derived from an EMBL/GenBank/DDBJ whole genome shotgun (WGS) entry which is preliminary data.</text>
</comment>
<accession>A0A7W9DJ60</accession>
<evidence type="ECO:0000256" key="4">
    <source>
        <dbReference type="ARBA" id="ARBA00022833"/>
    </source>
</evidence>
<dbReference type="SUPFAM" id="SSF56281">
    <property type="entry name" value="Metallo-hydrolase/oxidoreductase"/>
    <property type="match status" value="1"/>
</dbReference>
<feature type="domain" description="Metallo-beta-lactamase" evidence="5">
    <location>
        <begin position="94"/>
        <end position="300"/>
    </location>
</feature>
<keyword evidence="3 6" id="KW-0378">Hydrolase</keyword>
<keyword evidence="2" id="KW-0479">Metal-binding</keyword>
<evidence type="ECO:0000256" key="3">
    <source>
        <dbReference type="ARBA" id="ARBA00022801"/>
    </source>
</evidence>
<dbReference type="Gene3D" id="3.60.15.10">
    <property type="entry name" value="Ribonuclease Z/Hydroxyacylglutathione hydrolase-like"/>
    <property type="match status" value="1"/>
</dbReference>
<evidence type="ECO:0000313" key="7">
    <source>
        <dbReference type="Proteomes" id="UP000537718"/>
    </source>
</evidence>
<dbReference type="InterPro" id="IPR051013">
    <property type="entry name" value="MBL_superfamily_lactonases"/>
</dbReference>
<dbReference type="CDD" id="cd07720">
    <property type="entry name" value="OPHC2-like_MBL-fold"/>
    <property type="match status" value="1"/>
</dbReference>
<dbReference type="Proteomes" id="UP000537718">
    <property type="component" value="Unassembled WGS sequence"/>
</dbReference>
<dbReference type="EMBL" id="JACHCF010000004">
    <property type="protein sequence ID" value="MBB5620841.1"/>
    <property type="molecule type" value="Genomic_DNA"/>
</dbReference>
<dbReference type="SMART" id="SM00849">
    <property type="entry name" value="Lactamase_B"/>
    <property type="match status" value="1"/>
</dbReference>
<evidence type="ECO:0000313" key="6">
    <source>
        <dbReference type="EMBL" id="MBB5620841.1"/>
    </source>
</evidence>
<evidence type="ECO:0000256" key="1">
    <source>
        <dbReference type="ARBA" id="ARBA00007749"/>
    </source>
</evidence>
<dbReference type="PANTHER" id="PTHR42978">
    <property type="entry name" value="QUORUM-QUENCHING LACTONASE YTNP-RELATED-RELATED"/>
    <property type="match status" value="1"/>
</dbReference>
<sequence>MKRRQLLKYAGVLGILTSLPTYKLNAQAPIPGLGVNSPSGYVKFKLGKLDLLVVTDGHIFIHPAQPIFAPGINTVKVKEALAENFMLDDAVDAAINILVIKKEKRIIIIDTGSGSAIGDQAGRFIKNLNSAGIKADDITDVFVTHLHVDHIGGILDGDGKLIFKNAMYYLSQKEYNFWMSENPDFSQSKNKNSNEGSIVLARNIIAAVNDKLKLYNFGETLFDCITANLAEGHTPGHPVLKIVSENESLTHIVDTVHTTLLLSHPEWGTEWDIDFHKGVSTRTKILREQSKSKGLTMSCHLPWPGLGYITKKGDGYSWVQMPISTPYI</sequence>
<dbReference type="InterPro" id="IPR036866">
    <property type="entry name" value="RibonucZ/Hydroxyglut_hydro"/>
</dbReference>
<name>A0A7W9DJ60_9SPHI</name>
<dbReference type="Pfam" id="PF00753">
    <property type="entry name" value="Lactamase_B"/>
    <property type="match status" value="1"/>
</dbReference>
<dbReference type="AlphaFoldDB" id="A0A7W9DJ60"/>
<dbReference type="GO" id="GO:0046872">
    <property type="term" value="F:metal ion binding"/>
    <property type="evidence" value="ECO:0007669"/>
    <property type="project" value="UniProtKB-KW"/>
</dbReference>
<dbReference type="RefSeq" id="WP_183866856.1">
    <property type="nucleotide sequence ID" value="NZ_JACHCF010000004.1"/>
</dbReference>
<evidence type="ECO:0000256" key="2">
    <source>
        <dbReference type="ARBA" id="ARBA00022723"/>
    </source>
</evidence>
<proteinExistence type="inferred from homology"/>
<gene>
    <name evidence="6" type="ORF">HDE69_001894</name>
</gene>
<reference evidence="6 7" key="1">
    <citation type="submission" date="2020-08" db="EMBL/GenBank/DDBJ databases">
        <title>Genomic Encyclopedia of Type Strains, Phase IV (KMG-V): Genome sequencing to study the core and pangenomes of soil and plant-associated prokaryotes.</title>
        <authorList>
            <person name="Whitman W."/>
        </authorList>
    </citation>
    <scope>NUCLEOTIDE SEQUENCE [LARGE SCALE GENOMIC DNA]</scope>
    <source>
        <strain evidence="6 7">MP7CTX6</strain>
    </source>
</reference>
<keyword evidence="4" id="KW-0862">Zinc</keyword>